<evidence type="ECO:0000256" key="6">
    <source>
        <dbReference type="ARBA" id="ARBA00023136"/>
    </source>
</evidence>
<geneLocation type="mitochondrion" evidence="9"/>
<dbReference type="InterPro" id="IPR003557">
    <property type="entry name" value="Cyt_c_biogenesis_CcmC"/>
</dbReference>
<evidence type="ECO:0000313" key="9">
    <source>
        <dbReference type="EMBL" id="AAD11905.1"/>
    </source>
</evidence>
<dbReference type="PRINTS" id="PR01386">
    <property type="entry name" value="CCMCBIOGNSIS"/>
</dbReference>
<feature type="transmembrane region" description="Helical" evidence="7">
    <location>
        <begin position="137"/>
        <end position="161"/>
    </location>
</feature>
<dbReference type="GO" id="GO:0020037">
    <property type="term" value="F:heme binding"/>
    <property type="evidence" value="ECO:0007669"/>
    <property type="project" value="InterPro"/>
</dbReference>
<feature type="transmembrane region" description="Helical" evidence="7">
    <location>
        <begin position="111"/>
        <end position="131"/>
    </location>
</feature>
<feature type="transmembrane region" description="Helical" evidence="7">
    <location>
        <begin position="209"/>
        <end position="233"/>
    </location>
</feature>
<dbReference type="PANTHER" id="PTHR30071">
    <property type="entry name" value="HEME EXPORTER PROTEIN C"/>
    <property type="match status" value="1"/>
</dbReference>
<protein>
    <submittedName>
        <fullName evidence="9">ABC transporter subunit C</fullName>
    </submittedName>
</protein>
<dbReference type="EMBL" id="AF007261">
    <property type="protein sequence ID" value="AAD11905.1"/>
    <property type="molecule type" value="Genomic_DNA"/>
</dbReference>
<evidence type="ECO:0000256" key="4">
    <source>
        <dbReference type="ARBA" id="ARBA00022748"/>
    </source>
</evidence>
<dbReference type="PANTHER" id="PTHR30071:SF1">
    <property type="entry name" value="CYTOCHROME B_B6 PROTEIN-RELATED"/>
    <property type="match status" value="1"/>
</dbReference>
<dbReference type="AlphaFoldDB" id="O21278"/>
<feature type="domain" description="Cytochrome c assembly protein" evidence="8">
    <location>
        <begin position="22"/>
        <end position="197"/>
    </location>
</feature>
<accession>O21278</accession>
<proteinExistence type="inferred from homology"/>
<gene>
    <name evidence="9" type="primary">ccmC</name>
</gene>
<evidence type="ECO:0000256" key="3">
    <source>
        <dbReference type="ARBA" id="ARBA00022692"/>
    </source>
</evidence>
<dbReference type="GeneID" id="801069"/>
<comment type="subcellular location">
    <subcellularLocation>
        <location evidence="1">Membrane</location>
        <topology evidence="1">Multi-pass membrane protein</topology>
    </subcellularLocation>
</comment>
<feature type="transmembrane region" description="Helical" evidence="7">
    <location>
        <begin position="35"/>
        <end position="58"/>
    </location>
</feature>
<evidence type="ECO:0000256" key="7">
    <source>
        <dbReference type="SAM" id="Phobius"/>
    </source>
</evidence>
<reference evidence="9" key="1">
    <citation type="journal article" date="1997" name="Nature">
        <title>An ancestral mitochondrial DNA resembling a eubacterial genome in miniature.</title>
        <authorList>
            <person name="Lang B.F."/>
            <person name="Burger G."/>
            <person name="O'Kelly C.J."/>
            <person name="Cedergren R."/>
            <person name="Golding G.B."/>
            <person name="Lemieux C."/>
            <person name="Sankoff D."/>
            <person name="Turmel M."/>
            <person name="Gray M.W."/>
        </authorList>
    </citation>
    <scope>NUCLEOTIDE SEQUENCE</scope>
    <source>
        <strain evidence="9">ATCC50394</strain>
    </source>
</reference>
<evidence type="ECO:0000256" key="5">
    <source>
        <dbReference type="ARBA" id="ARBA00022989"/>
    </source>
</evidence>
<dbReference type="Pfam" id="PF01578">
    <property type="entry name" value="Cytochrom_C_asm"/>
    <property type="match status" value="1"/>
</dbReference>
<dbReference type="GO" id="GO:0017004">
    <property type="term" value="P:cytochrome complex assembly"/>
    <property type="evidence" value="ECO:0007669"/>
    <property type="project" value="UniProtKB-KW"/>
</dbReference>
<evidence type="ECO:0000259" key="8">
    <source>
        <dbReference type="Pfam" id="PF01578"/>
    </source>
</evidence>
<evidence type="ECO:0000256" key="2">
    <source>
        <dbReference type="ARBA" id="ARBA00005840"/>
    </source>
</evidence>
<dbReference type="GO" id="GO:0005886">
    <property type="term" value="C:plasma membrane"/>
    <property type="evidence" value="ECO:0007669"/>
    <property type="project" value="TreeGrafter"/>
</dbReference>
<dbReference type="GO" id="GO:0015232">
    <property type="term" value="F:heme transmembrane transporter activity"/>
    <property type="evidence" value="ECO:0007669"/>
    <property type="project" value="InterPro"/>
</dbReference>
<keyword evidence="9" id="KW-0496">Mitochondrion</keyword>
<organism evidence="9">
    <name type="scientific">Reclinomonas americana</name>
    <dbReference type="NCBI Taxonomy" id="48483"/>
    <lineage>
        <taxon>Eukaryota</taxon>
        <taxon>Discoba</taxon>
        <taxon>Jakobida</taxon>
        <taxon>Histionina</taxon>
        <taxon>Histionidae</taxon>
        <taxon>Reclinomonas</taxon>
    </lineage>
</organism>
<keyword evidence="5 7" id="KW-1133">Transmembrane helix</keyword>
<sequence length="262" mass="30543">MECSVKMNHLKKKEFLFDSYITLIQPSRLMSTTNIILPILLFISITLLTASLYLGIFIADTDVQQGESYRIIYIHVPSAWICLFIYILLTISSIIYLVVKNPIAFFISKSFAKIGIIFTFTTLFTGSLWGYPVWGTFWVWDARLTSVLVLFFIYLIIWSFFLNQDEKIYKIGCILTIIFFAIIPIIKYSVDWWTTLHQGSSITQFKNTIHISILLPTSFMYLSFLLFIIYIILCDLRKEILIKKVNILKTLQNKDISMNTKI</sequence>
<evidence type="ECO:0000256" key="1">
    <source>
        <dbReference type="ARBA" id="ARBA00004141"/>
    </source>
</evidence>
<dbReference type="RefSeq" id="NP_044790.1">
    <property type="nucleotide sequence ID" value="NC_001823.1"/>
</dbReference>
<feature type="transmembrane region" description="Helical" evidence="7">
    <location>
        <begin position="78"/>
        <end position="99"/>
    </location>
</feature>
<keyword evidence="4" id="KW-0201">Cytochrome c-type biogenesis</keyword>
<dbReference type="InterPro" id="IPR002541">
    <property type="entry name" value="Cyt_c_assembly"/>
</dbReference>
<keyword evidence="6 7" id="KW-0472">Membrane</keyword>
<name>O21278_RECAM</name>
<feature type="transmembrane region" description="Helical" evidence="7">
    <location>
        <begin position="168"/>
        <end position="189"/>
    </location>
</feature>
<comment type="similarity">
    <text evidence="2">Belongs to the CcmC/CycZ/HelC family.</text>
</comment>
<dbReference type="NCBIfam" id="TIGR01191">
    <property type="entry name" value="ccmC"/>
    <property type="match status" value="1"/>
</dbReference>
<keyword evidence="3 7" id="KW-0812">Transmembrane</keyword>
<dbReference type="InterPro" id="IPR045062">
    <property type="entry name" value="Cyt_c_biogenesis_CcsA/CcmC"/>
</dbReference>
<dbReference type="PIR" id="S78172">
    <property type="entry name" value="S78172"/>
</dbReference>